<evidence type="ECO:0000313" key="1">
    <source>
        <dbReference type="EMBL" id="CAB5187231.1"/>
    </source>
</evidence>
<name>A0A6J7WAS2_9CAUD</name>
<sequence length="103" mass="12708">MRNLYVDYSYYSEDDEENIKREEEIIDLGYFQDWINDTGRDVWGYDINDIDDVKLKEVLDEYIVEYLEDEIGWVIWCIDDYYFTEYENLQQMTRDIKIKELGL</sequence>
<gene>
    <name evidence="1" type="ORF">UFOVP163_20</name>
</gene>
<organism evidence="1">
    <name type="scientific">uncultured Caudovirales phage</name>
    <dbReference type="NCBI Taxonomy" id="2100421"/>
    <lineage>
        <taxon>Viruses</taxon>
        <taxon>Duplodnaviria</taxon>
        <taxon>Heunggongvirae</taxon>
        <taxon>Uroviricota</taxon>
        <taxon>Caudoviricetes</taxon>
        <taxon>Peduoviridae</taxon>
        <taxon>Maltschvirus</taxon>
        <taxon>Maltschvirus maltsch</taxon>
    </lineage>
</organism>
<proteinExistence type="predicted"/>
<accession>A0A6J7WAS2</accession>
<dbReference type="EMBL" id="LR798208">
    <property type="protein sequence ID" value="CAB5187231.1"/>
    <property type="molecule type" value="Genomic_DNA"/>
</dbReference>
<reference evidence="1" key="1">
    <citation type="submission" date="2020-05" db="EMBL/GenBank/DDBJ databases">
        <authorList>
            <person name="Chiriac C."/>
            <person name="Salcher M."/>
            <person name="Ghai R."/>
            <person name="Kavagutti S V."/>
        </authorList>
    </citation>
    <scope>NUCLEOTIDE SEQUENCE</scope>
</reference>
<protein>
    <submittedName>
        <fullName evidence="1">Uncharacterized protein</fullName>
    </submittedName>
</protein>